<feature type="domain" description="RING-type" evidence="3">
    <location>
        <begin position="259"/>
        <end position="301"/>
    </location>
</feature>
<dbReference type="InterPro" id="IPR001841">
    <property type="entry name" value="Znf_RING"/>
</dbReference>
<name>A0AAV5ES99_ELECO</name>
<feature type="region of interest" description="Disordered" evidence="2">
    <location>
        <begin position="94"/>
        <end position="125"/>
    </location>
</feature>
<comment type="caution">
    <text evidence="4">The sequence shown here is derived from an EMBL/GenBank/DDBJ whole genome shotgun (WGS) entry which is preliminary data.</text>
</comment>
<dbReference type="SUPFAM" id="SSF57850">
    <property type="entry name" value="RING/U-box"/>
    <property type="match status" value="1"/>
</dbReference>
<dbReference type="EMBL" id="BQKI01000078">
    <property type="protein sequence ID" value="GJN25282.1"/>
    <property type="molecule type" value="Genomic_DNA"/>
</dbReference>
<dbReference type="PROSITE" id="PS50089">
    <property type="entry name" value="ZF_RING_2"/>
    <property type="match status" value="1"/>
</dbReference>
<feature type="region of interest" description="Disordered" evidence="2">
    <location>
        <begin position="181"/>
        <end position="234"/>
    </location>
</feature>
<keyword evidence="5" id="KW-1185">Reference proteome</keyword>
<evidence type="ECO:0000313" key="4">
    <source>
        <dbReference type="EMBL" id="GJN25282.1"/>
    </source>
</evidence>
<evidence type="ECO:0000259" key="3">
    <source>
        <dbReference type="PROSITE" id="PS50089"/>
    </source>
</evidence>
<dbReference type="CDD" id="cd16454">
    <property type="entry name" value="RING-H2_PA-TM-RING"/>
    <property type="match status" value="1"/>
</dbReference>
<evidence type="ECO:0000256" key="1">
    <source>
        <dbReference type="PROSITE-ProRule" id="PRU00175"/>
    </source>
</evidence>
<dbReference type="Gene3D" id="3.30.40.10">
    <property type="entry name" value="Zinc/RING finger domain, C3HC4 (zinc finger)"/>
    <property type="match status" value="1"/>
</dbReference>
<reference evidence="4" key="1">
    <citation type="journal article" date="2018" name="DNA Res.">
        <title>Multiple hybrid de novo genome assembly of finger millet, an orphan allotetraploid crop.</title>
        <authorList>
            <person name="Hatakeyama M."/>
            <person name="Aluri S."/>
            <person name="Balachadran M.T."/>
            <person name="Sivarajan S.R."/>
            <person name="Patrignani A."/>
            <person name="Gruter S."/>
            <person name="Poveda L."/>
            <person name="Shimizu-Inatsugi R."/>
            <person name="Baeten J."/>
            <person name="Francoijs K.J."/>
            <person name="Nataraja K.N."/>
            <person name="Reddy Y.A.N."/>
            <person name="Phadnis S."/>
            <person name="Ravikumar R.L."/>
            <person name="Schlapbach R."/>
            <person name="Sreeman S.M."/>
            <person name="Shimizu K.K."/>
        </authorList>
    </citation>
    <scope>NUCLEOTIDE SEQUENCE</scope>
</reference>
<sequence length="311" mass="34312">MDSTGIQPGRMASGGRSEGSGGLRPGADVADREGDGGNHGATLSPILRLDGLVDDKPEALLALSFRLGVAPSDAEEASWLLELDRSARLENKRSLRVLAKSPPERRKRRPSAKSSPERRKKHEVMLPGVELARRRRVHYHGDGAPGEQHHHVAHTHGHHRGGASAGGVTGPALAARIRLEEKLRGAGPPSPSRWSRLIPERDRRAISTRRNRQEQQQQQEHEEQENLSTSTEPNSVVTLAVASTSRAELRRTLSKVDLCAVCLDEVRERHQRVTRLPCSHKYHSECVLPWLAIQPDCPCCRTLVPQVHTLS</sequence>
<dbReference type="PANTHER" id="PTHR22765:SF348">
    <property type="entry name" value="OS09G0446275 PROTEIN"/>
    <property type="match status" value="1"/>
</dbReference>
<dbReference type="InterPro" id="IPR051826">
    <property type="entry name" value="E3_ubiquitin-ligase_domain"/>
</dbReference>
<accession>A0AAV5ES99</accession>
<reference evidence="4" key="2">
    <citation type="submission" date="2021-12" db="EMBL/GenBank/DDBJ databases">
        <title>Resequencing data analysis of finger millet.</title>
        <authorList>
            <person name="Hatakeyama M."/>
            <person name="Aluri S."/>
            <person name="Balachadran M.T."/>
            <person name="Sivarajan S.R."/>
            <person name="Poveda L."/>
            <person name="Shimizu-Inatsugi R."/>
            <person name="Schlapbach R."/>
            <person name="Sreeman S.M."/>
            <person name="Shimizu K.K."/>
        </authorList>
    </citation>
    <scope>NUCLEOTIDE SEQUENCE</scope>
</reference>
<dbReference type="InterPro" id="IPR013083">
    <property type="entry name" value="Znf_RING/FYVE/PHD"/>
</dbReference>
<dbReference type="Pfam" id="PF13639">
    <property type="entry name" value="zf-RING_2"/>
    <property type="match status" value="1"/>
</dbReference>
<evidence type="ECO:0000256" key="2">
    <source>
        <dbReference type="SAM" id="MobiDB-lite"/>
    </source>
</evidence>
<evidence type="ECO:0000313" key="5">
    <source>
        <dbReference type="Proteomes" id="UP001054889"/>
    </source>
</evidence>
<keyword evidence="1" id="KW-0862">Zinc</keyword>
<dbReference type="GO" id="GO:0008270">
    <property type="term" value="F:zinc ion binding"/>
    <property type="evidence" value="ECO:0007669"/>
    <property type="project" value="UniProtKB-KW"/>
</dbReference>
<dbReference type="SMART" id="SM00184">
    <property type="entry name" value="RING"/>
    <property type="match status" value="1"/>
</dbReference>
<dbReference type="PANTHER" id="PTHR22765">
    <property type="entry name" value="RING FINGER AND PROTEASE ASSOCIATED DOMAIN-CONTAINING"/>
    <property type="match status" value="1"/>
</dbReference>
<keyword evidence="1" id="KW-0479">Metal-binding</keyword>
<dbReference type="GO" id="GO:0006511">
    <property type="term" value="P:ubiquitin-dependent protein catabolic process"/>
    <property type="evidence" value="ECO:0007669"/>
    <property type="project" value="TreeGrafter"/>
</dbReference>
<proteinExistence type="predicted"/>
<dbReference type="AlphaFoldDB" id="A0AAV5ES99"/>
<feature type="compositionally biased region" description="Basic residues" evidence="2">
    <location>
        <begin position="151"/>
        <end position="161"/>
    </location>
</feature>
<dbReference type="Proteomes" id="UP001054889">
    <property type="component" value="Unassembled WGS sequence"/>
</dbReference>
<gene>
    <name evidence="4" type="primary">gb13089</name>
    <name evidence="4" type="ORF">PR202_gb13089</name>
</gene>
<feature type="region of interest" description="Disordered" evidence="2">
    <location>
        <begin position="140"/>
        <end position="169"/>
    </location>
</feature>
<dbReference type="GO" id="GO:0061630">
    <property type="term" value="F:ubiquitin protein ligase activity"/>
    <property type="evidence" value="ECO:0007669"/>
    <property type="project" value="TreeGrafter"/>
</dbReference>
<dbReference type="FunFam" id="3.30.40.10:FF:000611">
    <property type="entry name" value="Zinc finger family protein"/>
    <property type="match status" value="1"/>
</dbReference>
<feature type="region of interest" description="Disordered" evidence="2">
    <location>
        <begin position="1"/>
        <end position="44"/>
    </location>
</feature>
<organism evidence="4 5">
    <name type="scientific">Eleusine coracana subsp. coracana</name>
    <dbReference type="NCBI Taxonomy" id="191504"/>
    <lineage>
        <taxon>Eukaryota</taxon>
        <taxon>Viridiplantae</taxon>
        <taxon>Streptophyta</taxon>
        <taxon>Embryophyta</taxon>
        <taxon>Tracheophyta</taxon>
        <taxon>Spermatophyta</taxon>
        <taxon>Magnoliopsida</taxon>
        <taxon>Liliopsida</taxon>
        <taxon>Poales</taxon>
        <taxon>Poaceae</taxon>
        <taxon>PACMAD clade</taxon>
        <taxon>Chloridoideae</taxon>
        <taxon>Cynodonteae</taxon>
        <taxon>Eleusininae</taxon>
        <taxon>Eleusine</taxon>
    </lineage>
</organism>
<keyword evidence="1" id="KW-0863">Zinc-finger</keyword>
<protein>
    <recommendedName>
        <fullName evidence="3">RING-type domain-containing protein</fullName>
    </recommendedName>
</protein>